<keyword evidence="3" id="KW-1185">Reference proteome</keyword>
<dbReference type="InterPro" id="IPR037523">
    <property type="entry name" value="VOC_core"/>
</dbReference>
<evidence type="ECO:0000259" key="1">
    <source>
        <dbReference type="PROSITE" id="PS51819"/>
    </source>
</evidence>
<dbReference type="PANTHER" id="PTHR33993">
    <property type="entry name" value="GLYOXALASE-RELATED"/>
    <property type="match status" value="1"/>
</dbReference>
<dbReference type="PANTHER" id="PTHR33993:SF2">
    <property type="entry name" value="VOC DOMAIN-CONTAINING PROTEIN"/>
    <property type="match status" value="1"/>
</dbReference>
<reference evidence="3" key="1">
    <citation type="journal article" date="2019" name="Int. J. Syst. Evol. Microbiol.">
        <title>The Global Catalogue of Microorganisms (GCM) 10K type strain sequencing project: providing services to taxonomists for standard genome sequencing and annotation.</title>
        <authorList>
            <consortium name="The Broad Institute Genomics Platform"/>
            <consortium name="The Broad Institute Genome Sequencing Center for Infectious Disease"/>
            <person name="Wu L."/>
            <person name="Ma J."/>
        </authorList>
    </citation>
    <scope>NUCLEOTIDE SEQUENCE [LARGE SCALE GENOMIC DNA]</scope>
    <source>
        <strain evidence="3">CGMCC 4.7676</strain>
    </source>
</reference>
<dbReference type="EMBL" id="JBHRWK010000025">
    <property type="protein sequence ID" value="MFC3451572.1"/>
    <property type="molecule type" value="Genomic_DNA"/>
</dbReference>
<protein>
    <submittedName>
        <fullName evidence="2">VOC family protein</fullName>
    </submittedName>
</protein>
<dbReference type="Proteomes" id="UP001595645">
    <property type="component" value="Unassembled WGS sequence"/>
</dbReference>
<feature type="domain" description="VOC" evidence="1">
    <location>
        <begin position="4"/>
        <end position="125"/>
    </location>
</feature>
<sequence>MTGRVVHFEIPFEDGERARGFYREVFGWKTVTPPGMDYTMVSSGPTAGTGMPSEPGFINGGMLAKKFSAASGPVIVVDVDSVDDTLAVIGKQGGSTLVGRTAVGDMGFSAYFKDPEGNVIGLWETASRG</sequence>
<evidence type="ECO:0000313" key="2">
    <source>
        <dbReference type="EMBL" id="MFC3451572.1"/>
    </source>
</evidence>
<dbReference type="InterPro" id="IPR053863">
    <property type="entry name" value="Glyoxy/Ble-like_N"/>
</dbReference>
<dbReference type="InterPro" id="IPR052164">
    <property type="entry name" value="Anthracycline_SecMetBiosynth"/>
</dbReference>
<gene>
    <name evidence="2" type="ORF">ACFOSH_19235</name>
</gene>
<dbReference type="PROSITE" id="PS51819">
    <property type="entry name" value="VOC"/>
    <property type="match status" value="1"/>
</dbReference>
<accession>A0ABV7NZB3</accession>
<evidence type="ECO:0000313" key="3">
    <source>
        <dbReference type="Proteomes" id="UP001595645"/>
    </source>
</evidence>
<dbReference type="Pfam" id="PF22677">
    <property type="entry name" value="Ble-like_N"/>
    <property type="match status" value="1"/>
</dbReference>
<name>A0ABV7NZB3_9PSEU</name>
<dbReference type="Gene3D" id="3.10.180.10">
    <property type="entry name" value="2,3-Dihydroxybiphenyl 1,2-Dioxygenase, domain 1"/>
    <property type="match status" value="1"/>
</dbReference>
<dbReference type="InterPro" id="IPR029068">
    <property type="entry name" value="Glyas_Bleomycin-R_OHBP_Dase"/>
</dbReference>
<dbReference type="RefSeq" id="WP_378240339.1">
    <property type="nucleotide sequence ID" value="NZ_JBHRWK010000025.1"/>
</dbReference>
<proteinExistence type="predicted"/>
<organism evidence="2 3">
    <name type="scientific">Amycolatopsis speibonae</name>
    <dbReference type="NCBI Taxonomy" id="1450224"/>
    <lineage>
        <taxon>Bacteria</taxon>
        <taxon>Bacillati</taxon>
        <taxon>Actinomycetota</taxon>
        <taxon>Actinomycetes</taxon>
        <taxon>Pseudonocardiales</taxon>
        <taxon>Pseudonocardiaceae</taxon>
        <taxon>Amycolatopsis</taxon>
    </lineage>
</organism>
<dbReference type="SUPFAM" id="SSF54593">
    <property type="entry name" value="Glyoxalase/Bleomycin resistance protein/Dihydroxybiphenyl dioxygenase"/>
    <property type="match status" value="1"/>
</dbReference>
<comment type="caution">
    <text evidence="2">The sequence shown here is derived from an EMBL/GenBank/DDBJ whole genome shotgun (WGS) entry which is preliminary data.</text>
</comment>